<feature type="region of interest" description="Disordered" evidence="1">
    <location>
        <begin position="1"/>
        <end position="22"/>
    </location>
</feature>
<evidence type="ECO:0000313" key="2">
    <source>
        <dbReference type="EMBL" id="GBP93169.1"/>
    </source>
</evidence>
<name>A0A4C2A1X5_EUMVA</name>
<dbReference type="AlphaFoldDB" id="A0A4C2A1X5"/>
<evidence type="ECO:0000256" key="1">
    <source>
        <dbReference type="SAM" id="MobiDB-lite"/>
    </source>
</evidence>
<comment type="caution">
    <text evidence="2">The sequence shown here is derived from an EMBL/GenBank/DDBJ whole genome shotgun (WGS) entry which is preliminary data.</text>
</comment>
<proteinExistence type="predicted"/>
<dbReference type="EMBL" id="BGZK01002346">
    <property type="protein sequence ID" value="GBP93169.1"/>
    <property type="molecule type" value="Genomic_DNA"/>
</dbReference>
<dbReference type="Proteomes" id="UP000299102">
    <property type="component" value="Unassembled WGS sequence"/>
</dbReference>
<reference evidence="2 3" key="1">
    <citation type="journal article" date="2019" name="Commun. Biol.">
        <title>The bagworm genome reveals a unique fibroin gene that provides high tensile strength.</title>
        <authorList>
            <person name="Kono N."/>
            <person name="Nakamura H."/>
            <person name="Ohtoshi R."/>
            <person name="Tomita M."/>
            <person name="Numata K."/>
            <person name="Arakawa K."/>
        </authorList>
    </citation>
    <scope>NUCLEOTIDE SEQUENCE [LARGE SCALE GENOMIC DNA]</scope>
</reference>
<sequence length="107" mass="11803">MIATRNSSISAHGRGSITRTLHPHIVADPRRTAQRVAGRYITSRIEIRHVSDMRFGKKKVASVSAVEPSAANLAAARKWIGLASEIPHSHRTQTLNNSFRCFVSSNE</sequence>
<gene>
    <name evidence="2" type="ORF">EVAR_4126_1</name>
</gene>
<keyword evidence="3" id="KW-1185">Reference proteome</keyword>
<organism evidence="2 3">
    <name type="scientific">Eumeta variegata</name>
    <name type="common">Bagworm moth</name>
    <name type="synonym">Eumeta japonica</name>
    <dbReference type="NCBI Taxonomy" id="151549"/>
    <lineage>
        <taxon>Eukaryota</taxon>
        <taxon>Metazoa</taxon>
        <taxon>Ecdysozoa</taxon>
        <taxon>Arthropoda</taxon>
        <taxon>Hexapoda</taxon>
        <taxon>Insecta</taxon>
        <taxon>Pterygota</taxon>
        <taxon>Neoptera</taxon>
        <taxon>Endopterygota</taxon>
        <taxon>Lepidoptera</taxon>
        <taxon>Glossata</taxon>
        <taxon>Ditrysia</taxon>
        <taxon>Tineoidea</taxon>
        <taxon>Psychidae</taxon>
        <taxon>Oiketicinae</taxon>
        <taxon>Eumeta</taxon>
    </lineage>
</organism>
<protein>
    <submittedName>
        <fullName evidence="2">Uncharacterized protein</fullName>
    </submittedName>
</protein>
<evidence type="ECO:0000313" key="3">
    <source>
        <dbReference type="Proteomes" id="UP000299102"/>
    </source>
</evidence>
<feature type="compositionally biased region" description="Polar residues" evidence="1">
    <location>
        <begin position="1"/>
        <end position="10"/>
    </location>
</feature>
<accession>A0A4C2A1X5</accession>